<evidence type="ECO:0000256" key="6">
    <source>
        <dbReference type="ARBA" id="ARBA00022989"/>
    </source>
</evidence>
<reference evidence="9" key="1">
    <citation type="submission" date="2020-11" db="EMBL/GenBank/DDBJ databases">
        <authorList>
            <person name="Tran Van P."/>
        </authorList>
    </citation>
    <scope>NUCLEOTIDE SEQUENCE</scope>
</reference>
<dbReference type="EMBL" id="CAJPVJ010003937">
    <property type="protein sequence ID" value="CAG2168118.1"/>
    <property type="molecule type" value="Genomic_DNA"/>
</dbReference>
<evidence type="ECO:0000256" key="2">
    <source>
        <dbReference type="ARBA" id="ARBA00008370"/>
    </source>
</evidence>
<evidence type="ECO:0000256" key="4">
    <source>
        <dbReference type="ARBA" id="ARBA00022692"/>
    </source>
</evidence>
<keyword evidence="5" id="KW-0999">Mitochondrion inner membrane</keyword>
<organism evidence="9">
    <name type="scientific">Oppiella nova</name>
    <dbReference type="NCBI Taxonomy" id="334625"/>
    <lineage>
        <taxon>Eukaryota</taxon>
        <taxon>Metazoa</taxon>
        <taxon>Ecdysozoa</taxon>
        <taxon>Arthropoda</taxon>
        <taxon>Chelicerata</taxon>
        <taxon>Arachnida</taxon>
        <taxon>Acari</taxon>
        <taxon>Acariformes</taxon>
        <taxon>Sarcoptiformes</taxon>
        <taxon>Oribatida</taxon>
        <taxon>Brachypylina</taxon>
        <taxon>Oppioidea</taxon>
        <taxon>Oppiidae</taxon>
        <taxon>Oppiella</taxon>
    </lineage>
</organism>
<evidence type="ECO:0000256" key="7">
    <source>
        <dbReference type="ARBA" id="ARBA00023128"/>
    </source>
</evidence>
<sequence length="134" mass="15883">MDCLSFRTGSHALDMLFSHRYNAYQVTDPCLYVVYVVQLFITGGSYVLKEFATIRYEISRHNKQLGVTPDLVKEMGFDVKNLKSLEEEYDSMVKTVDTDNWKNIRGPRPWEENTTEYKEMIERRISEEKTKRRI</sequence>
<evidence type="ECO:0000256" key="8">
    <source>
        <dbReference type="ARBA" id="ARBA00023136"/>
    </source>
</evidence>
<keyword evidence="7" id="KW-0496">Mitochondrion</keyword>
<dbReference type="Pfam" id="PF14138">
    <property type="entry name" value="COX16"/>
    <property type="match status" value="1"/>
</dbReference>
<dbReference type="EMBL" id="OC918762">
    <property type="protein sequence ID" value="CAD7650055.1"/>
    <property type="molecule type" value="Genomic_DNA"/>
</dbReference>
<proteinExistence type="inferred from homology"/>
<keyword evidence="6" id="KW-1133">Transmembrane helix</keyword>
<protein>
    <recommendedName>
        <fullName evidence="3">Cytochrome c oxidase assembly protein COX16 homolog, mitochondrial</fullName>
    </recommendedName>
</protein>
<gene>
    <name evidence="9" type="ORF">ONB1V03_LOCUS7611</name>
</gene>
<evidence type="ECO:0000313" key="9">
    <source>
        <dbReference type="EMBL" id="CAD7650055.1"/>
    </source>
</evidence>
<dbReference type="GO" id="GO:0005743">
    <property type="term" value="C:mitochondrial inner membrane"/>
    <property type="evidence" value="ECO:0007669"/>
    <property type="project" value="UniProtKB-SubCell"/>
</dbReference>
<dbReference type="PANTHER" id="PTHR17130:SF14">
    <property type="entry name" value="CYTOCHROME C OXIDASE ASSEMBLY PROTEIN COX16 HOMOLOG, MITOCHONDRIAL"/>
    <property type="match status" value="1"/>
</dbReference>
<keyword evidence="10" id="KW-1185">Reference proteome</keyword>
<dbReference type="OrthoDB" id="5516033at2759"/>
<dbReference type="Proteomes" id="UP000728032">
    <property type="component" value="Unassembled WGS sequence"/>
</dbReference>
<dbReference type="GO" id="GO:0033617">
    <property type="term" value="P:mitochondrial respiratory chain complex IV assembly"/>
    <property type="evidence" value="ECO:0007669"/>
    <property type="project" value="TreeGrafter"/>
</dbReference>
<evidence type="ECO:0000256" key="5">
    <source>
        <dbReference type="ARBA" id="ARBA00022792"/>
    </source>
</evidence>
<dbReference type="AlphaFoldDB" id="A0A7R9M0K7"/>
<accession>A0A7R9M0K7</accession>
<evidence type="ECO:0000256" key="3">
    <source>
        <dbReference type="ARBA" id="ARBA00021814"/>
    </source>
</evidence>
<keyword evidence="4" id="KW-0812">Transmembrane</keyword>
<dbReference type="InterPro" id="IPR020164">
    <property type="entry name" value="Cyt_c_Oxase_assmbl_COX16"/>
</dbReference>
<dbReference type="PANTHER" id="PTHR17130">
    <property type="entry name" value="MITOCHONDRIAL OUTER MEMBRANE PROTEIN 25"/>
    <property type="match status" value="1"/>
</dbReference>
<comment type="similarity">
    <text evidence="2">Belongs to the COX16 family.</text>
</comment>
<comment type="subcellular location">
    <subcellularLocation>
        <location evidence="1">Mitochondrion inner membrane</location>
        <topology evidence="1">Single-pass membrane protein</topology>
    </subcellularLocation>
</comment>
<name>A0A7R9M0K7_9ACAR</name>
<evidence type="ECO:0000313" key="10">
    <source>
        <dbReference type="Proteomes" id="UP000728032"/>
    </source>
</evidence>
<evidence type="ECO:0000256" key="1">
    <source>
        <dbReference type="ARBA" id="ARBA00004434"/>
    </source>
</evidence>
<keyword evidence="8" id="KW-0472">Membrane</keyword>